<name>A0A4Q1SE62_9BACT</name>
<sequence>MAFSIDRIDHLVLTVTNIPATCDFYSEVLGMEVESANGRTALLFGEQKINLHQRGHEFEPKAAHPMPGAADLCLITEAPMPEVVEYLAALRVHIEIGPVERNGAMGRMQSVYIRDPDRNLVEISNYE</sequence>
<organism evidence="2 3">
    <name type="scientific">Silvibacterium dinghuense</name>
    <dbReference type="NCBI Taxonomy" id="1560006"/>
    <lineage>
        <taxon>Bacteria</taxon>
        <taxon>Pseudomonadati</taxon>
        <taxon>Acidobacteriota</taxon>
        <taxon>Terriglobia</taxon>
        <taxon>Terriglobales</taxon>
        <taxon>Acidobacteriaceae</taxon>
        <taxon>Silvibacterium</taxon>
    </lineage>
</organism>
<evidence type="ECO:0000313" key="2">
    <source>
        <dbReference type="EMBL" id="RXS95544.1"/>
    </source>
</evidence>
<dbReference type="PANTHER" id="PTHR21366:SF14">
    <property type="entry name" value="GLYOXALASE DOMAIN-CONTAINING PROTEIN 5"/>
    <property type="match status" value="1"/>
</dbReference>
<comment type="caution">
    <text evidence="2">The sequence shown here is derived from an EMBL/GenBank/DDBJ whole genome shotgun (WGS) entry which is preliminary data.</text>
</comment>
<dbReference type="PROSITE" id="PS51819">
    <property type="entry name" value="VOC"/>
    <property type="match status" value="1"/>
</dbReference>
<dbReference type="Proteomes" id="UP000290253">
    <property type="component" value="Unassembled WGS sequence"/>
</dbReference>
<dbReference type="AlphaFoldDB" id="A0A4Q1SE62"/>
<accession>A0A4Q1SE62</accession>
<dbReference type="CDD" id="cd07253">
    <property type="entry name" value="GLOD5"/>
    <property type="match status" value="1"/>
</dbReference>
<protein>
    <submittedName>
        <fullName evidence="2">VOC family protein</fullName>
    </submittedName>
</protein>
<dbReference type="Gene3D" id="3.10.180.10">
    <property type="entry name" value="2,3-Dihydroxybiphenyl 1,2-Dioxygenase, domain 1"/>
    <property type="match status" value="1"/>
</dbReference>
<feature type="domain" description="VOC" evidence="1">
    <location>
        <begin position="7"/>
        <end position="126"/>
    </location>
</feature>
<keyword evidence="3" id="KW-1185">Reference proteome</keyword>
<evidence type="ECO:0000313" key="3">
    <source>
        <dbReference type="Proteomes" id="UP000290253"/>
    </source>
</evidence>
<dbReference type="RefSeq" id="WP_129208741.1">
    <property type="nucleotide sequence ID" value="NZ_BMGU01000004.1"/>
</dbReference>
<reference evidence="2 3" key="1">
    <citation type="journal article" date="2016" name="Int. J. Syst. Evol. Microbiol.">
        <title>Acidipila dinghuensis sp. nov., an acidobacterium isolated from forest soil.</title>
        <authorList>
            <person name="Jiang Y.W."/>
            <person name="Wang J."/>
            <person name="Chen M.H."/>
            <person name="Lv Y.Y."/>
            <person name="Qiu L.H."/>
        </authorList>
    </citation>
    <scope>NUCLEOTIDE SEQUENCE [LARGE SCALE GENOMIC DNA]</scope>
    <source>
        <strain evidence="2 3">DHOF10</strain>
    </source>
</reference>
<dbReference type="InterPro" id="IPR037523">
    <property type="entry name" value="VOC_core"/>
</dbReference>
<dbReference type="InterPro" id="IPR050383">
    <property type="entry name" value="GlyoxalaseI/FosfomycinResist"/>
</dbReference>
<dbReference type="PANTHER" id="PTHR21366">
    <property type="entry name" value="GLYOXALASE FAMILY PROTEIN"/>
    <property type="match status" value="1"/>
</dbReference>
<dbReference type="Pfam" id="PF00903">
    <property type="entry name" value="Glyoxalase"/>
    <property type="match status" value="1"/>
</dbReference>
<dbReference type="EMBL" id="SDMK01000002">
    <property type="protein sequence ID" value="RXS95544.1"/>
    <property type="molecule type" value="Genomic_DNA"/>
</dbReference>
<evidence type="ECO:0000259" key="1">
    <source>
        <dbReference type="PROSITE" id="PS51819"/>
    </source>
</evidence>
<gene>
    <name evidence="2" type="ORF">ESZ00_13325</name>
</gene>
<dbReference type="InterPro" id="IPR029068">
    <property type="entry name" value="Glyas_Bleomycin-R_OHBP_Dase"/>
</dbReference>
<proteinExistence type="predicted"/>
<dbReference type="OrthoDB" id="9800322at2"/>
<dbReference type="InterPro" id="IPR004360">
    <property type="entry name" value="Glyas_Fos-R_dOase_dom"/>
</dbReference>
<dbReference type="SUPFAM" id="SSF54593">
    <property type="entry name" value="Glyoxalase/Bleomycin resistance protein/Dihydroxybiphenyl dioxygenase"/>
    <property type="match status" value="1"/>
</dbReference>